<proteinExistence type="predicted"/>
<dbReference type="PANTHER" id="PTHR42714">
    <property type="entry name" value="TRNA MODIFICATION GTPASE GTPBP3"/>
    <property type="match status" value="1"/>
</dbReference>
<dbReference type="KEGG" id="mff:MFFC18_49670"/>
<keyword evidence="3 5" id="KW-1133">Transmembrane helix</keyword>
<dbReference type="STRING" id="980251.GCA_001642875_04898"/>
<feature type="domain" description="G" evidence="6">
    <location>
        <begin position="142"/>
        <end position="250"/>
    </location>
</feature>
<accession>A0A5B9PFI3</accession>
<dbReference type="Pfam" id="PF05128">
    <property type="entry name" value="DUF697"/>
    <property type="match status" value="1"/>
</dbReference>
<dbReference type="GO" id="GO:0030488">
    <property type="term" value="P:tRNA methylation"/>
    <property type="evidence" value="ECO:0007669"/>
    <property type="project" value="TreeGrafter"/>
</dbReference>
<gene>
    <name evidence="7" type="ORF">MFFC18_49670</name>
</gene>
<dbReference type="AlphaFoldDB" id="A0A5B9PFI3"/>
<protein>
    <submittedName>
        <fullName evidence="7">GTP-binding protein Der</fullName>
    </submittedName>
</protein>
<sequence length="518" mass="56860">MKPGKTFSGLMLIVVAACIGFALIFLPGWIIDNYKTINAFGAWAGVAYLVAVGIGATLLLGSTIWTVWKLWGASIAKRRKRERRNRNPSELSSAQKDFEIDENLKQISELKDRAGDDPELAKQLDPLLKEIEYKRESLELEIVAFGTISSGKSSVLNLLAGNDSFATDIRGGTTVTRNEIPWPTNDKVTLVDTPGLGEVDGEDHVAIAAEAAKDADLVLVVVDGPLRQSEHDLLDQLGSMEKRVIICLNKSDWFNQDDREKLMGQIRRQTADFVEDDDVVSIQAQIGERVRKRIMADGTTTEETVEIPADIEPLAKRMVEIVRKDGKDLLMANVLLQSRGLVEKARDRVQKQVDDKAWDIVEKYMWGAGGVAALSPFPVVDLIAGSAISTKMIMDLADVYNQKVDLDMARTWLAEMGKNLVAFLGAQGAAVAIAAVTSSLIKTVPFAGTFAGGVLQGAVQALITKWIGSVFIEYFRNEMRTPEGGLAGLARREWEKVMAVDELRKLVQTARSKLSDES</sequence>
<keyword evidence="4 5" id="KW-0472">Membrane</keyword>
<dbReference type="SUPFAM" id="SSF52540">
    <property type="entry name" value="P-loop containing nucleoside triphosphate hydrolases"/>
    <property type="match status" value="1"/>
</dbReference>
<evidence type="ECO:0000313" key="8">
    <source>
        <dbReference type="Proteomes" id="UP000322214"/>
    </source>
</evidence>
<feature type="transmembrane region" description="Helical" evidence="5">
    <location>
        <begin position="420"/>
        <end position="441"/>
    </location>
</feature>
<dbReference type="PROSITE" id="PS51257">
    <property type="entry name" value="PROKAR_LIPOPROTEIN"/>
    <property type="match status" value="1"/>
</dbReference>
<evidence type="ECO:0000256" key="3">
    <source>
        <dbReference type="ARBA" id="ARBA00022989"/>
    </source>
</evidence>
<dbReference type="InterPro" id="IPR006073">
    <property type="entry name" value="GTP-bd"/>
</dbReference>
<dbReference type="InterPro" id="IPR027417">
    <property type="entry name" value="P-loop_NTPase"/>
</dbReference>
<dbReference type="RefSeq" id="WP_075082706.1">
    <property type="nucleotide sequence ID" value="NZ_CP042912.1"/>
</dbReference>
<evidence type="ECO:0000256" key="4">
    <source>
        <dbReference type="ARBA" id="ARBA00023136"/>
    </source>
</evidence>
<comment type="subcellular location">
    <subcellularLocation>
        <location evidence="1">Membrane</location>
        <topology evidence="1">Multi-pass membrane protein</topology>
    </subcellularLocation>
</comment>
<dbReference type="EMBL" id="CP042912">
    <property type="protein sequence ID" value="QEG25044.1"/>
    <property type="molecule type" value="Genomic_DNA"/>
</dbReference>
<evidence type="ECO:0000256" key="5">
    <source>
        <dbReference type="SAM" id="Phobius"/>
    </source>
</evidence>
<feature type="transmembrane region" description="Helical" evidence="5">
    <location>
        <begin position="42"/>
        <end position="71"/>
    </location>
</feature>
<dbReference type="GO" id="GO:0002098">
    <property type="term" value="P:tRNA wobble uridine modification"/>
    <property type="evidence" value="ECO:0007669"/>
    <property type="project" value="TreeGrafter"/>
</dbReference>
<dbReference type="Proteomes" id="UP000322214">
    <property type="component" value="Chromosome"/>
</dbReference>
<evidence type="ECO:0000256" key="1">
    <source>
        <dbReference type="ARBA" id="ARBA00004141"/>
    </source>
</evidence>
<organism evidence="7 8">
    <name type="scientific">Mariniblastus fucicola</name>
    <dbReference type="NCBI Taxonomy" id="980251"/>
    <lineage>
        <taxon>Bacteria</taxon>
        <taxon>Pseudomonadati</taxon>
        <taxon>Planctomycetota</taxon>
        <taxon>Planctomycetia</taxon>
        <taxon>Pirellulales</taxon>
        <taxon>Pirellulaceae</taxon>
        <taxon>Mariniblastus</taxon>
    </lineage>
</organism>
<reference evidence="7" key="1">
    <citation type="submission" date="2019-08" db="EMBL/GenBank/DDBJ databases">
        <title>Deep-cultivation of Planctomycetes and their phenomic and genomic characterization uncovers novel biology.</title>
        <authorList>
            <person name="Wiegand S."/>
            <person name="Jogler M."/>
            <person name="Boedeker C."/>
            <person name="Pinto D."/>
            <person name="Vollmers J."/>
            <person name="Rivas-Marin E."/>
            <person name="Kohn T."/>
            <person name="Peeters S.H."/>
            <person name="Heuer A."/>
            <person name="Rast P."/>
            <person name="Oberbeckmann S."/>
            <person name="Bunk B."/>
            <person name="Jeske O."/>
            <person name="Meyerdierks A."/>
            <person name="Storesund J.E."/>
            <person name="Kallscheuer N."/>
            <person name="Luecker S."/>
            <person name="Lage O.M."/>
            <person name="Pohl T."/>
            <person name="Merkel B.J."/>
            <person name="Hornburger P."/>
            <person name="Mueller R.-W."/>
            <person name="Bruemmer F."/>
            <person name="Labrenz M."/>
            <person name="Spormann A.M."/>
            <person name="Op den Camp H."/>
            <person name="Overmann J."/>
            <person name="Amann R."/>
            <person name="Jetten M.S.M."/>
            <person name="Mascher T."/>
            <person name="Medema M.H."/>
            <person name="Devos D.P."/>
            <person name="Kaster A.-K."/>
            <person name="Ovreas L."/>
            <person name="Rohde M."/>
            <person name="Galperin M.Y."/>
            <person name="Jogler C."/>
        </authorList>
    </citation>
    <scope>NUCLEOTIDE SEQUENCE [LARGE SCALE GENOMIC DNA]</scope>
    <source>
        <strain evidence="7">FC18</strain>
    </source>
</reference>
<keyword evidence="8" id="KW-1185">Reference proteome</keyword>
<keyword evidence="2 5" id="KW-0812">Transmembrane</keyword>
<dbReference type="Pfam" id="PF01926">
    <property type="entry name" value="MMR_HSR1"/>
    <property type="match status" value="1"/>
</dbReference>
<dbReference type="GO" id="GO:0016020">
    <property type="term" value="C:membrane"/>
    <property type="evidence" value="ECO:0007669"/>
    <property type="project" value="UniProtKB-SubCell"/>
</dbReference>
<dbReference type="OrthoDB" id="234347at2"/>
<name>A0A5B9PFI3_9BACT</name>
<evidence type="ECO:0000259" key="6">
    <source>
        <dbReference type="Pfam" id="PF01926"/>
    </source>
</evidence>
<dbReference type="GO" id="GO:0005525">
    <property type="term" value="F:GTP binding"/>
    <property type="evidence" value="ECO:0007669"/>
    <property type="project" value="InterPro"/>
</dbReference>
<dbReference type="GO" id="GO:0005829">
    <property type="term" value="C:cytosol"/>
    <property type="evidence" value="ECO:0007669"/>
    <property type="project" value="TreeGrafter"/>
</dbReference>
<evidence type="ECO:0000256" key="2">
    <source>
        <dbReference type="ARBA" id="ARBA00022692"/>
    </source>
</evidence>
<feature type="transmembrane region" description="Helical" evidence="5">
    <location>
        <begin position="7"/>
        <end position="30"/>
    </location>
</feature>
<evidence type="ECO:0000313" key="7">
    <source>
        <dbReference type="EMBL" id="QEG25044.1"/>
    </source>
</evidence>
<dbReference type="PANTHER" id="PTHR42714:SF2">
    <property type="entry name" value="TRNA MODIFICATION GTPASE GTPBP3, MITOCHONDRIAL"/>
    <property type="match status" value="1"/>
</dbReference>
<dbReference type="Gene3D" id="3.40.50.300">
    <property type="entry name" value="P-loop containing nucleotide triphosphate hydrolases"/>
    <property type="match status" value="1"/>
</dbReference>
<dbReference type="InterPro" id="IPR021147">
    <property type="entry name" value="DUF697"/>
</dbReference>